<dbReference type="InterPro" id="IPR036955">
    <property type="entry name" value="AP2/ERF_dom_sf"/>
</dbReference>
<keyword evidence="8" id="KW-0539">Nucleus</keyword>
<evidence type="ECO:0000313" key="13">
    <source>
        <dbReference type="Proteomes" id="UP001237642"/>
    </source>
</evidence>
<dbReference type="GO" id="GO:0000976">
    <property type="term" value="F:transcription cis-regulatory region binding"/>
    <property type="evidence" value="ECO:0007669"/>
    <property type="project" value="UniProtKB-ARBA"/>
</dbReference>
<evidence type="ECO:0000256" key="8">
    <source>
        <dbReference type="ARBA" id="ARBA00023242"/>
    </source>
</evidence>
<dbReference type="GO" id="GO:0003700">
    <property type="term" value="F:DNA-binding transcription factor activity"/>
    <property type="evidence" value="ECO:0007669"/>
    <property type="project" value="InterPro"/>
</dbReference>
<evidence type="ECO:0000256" key="4">
    <source>
        <dbReference type="ARBA" id="ARBA00023015"/>
    </source>
</evidence>
<feature type="compositionally biased region" description="Basic residues" evidence="10">
    <location>
        <begin position="255"/>
        <end position="266"/>
    </location>
</feature>
<keyword evidence="6" id="KW-0010">Activator</keyword>
<dbReference type="SUPFAM" id="SSF54171">
    <property type="entry name" value="DNA-binding domain"/>
    <property type="match status" value="1"/>
</dbReference>
<comment type="caution">
    <text evidence="12">The sequence shown here is derived from an EMBL/GenBank/DDBJ whole genome shotgun (WGS) entry which is preliminary data.</text>
</comment>
<dbReference type="InterPro" id="IPR001471">
    <property type="entry name" value="AP2/ERF_dom"/>
</dbReference>
<evidence type="ECO:0000256" key="3">
    <source>
        <dbReference type="ARBA" id="ARBA00022821"/>
    </source>
</evidence>
<feature type="region of interest" description="Disordered" evidence="10">
    <location>
        <begin position="252"/>
        <end position="317"/>
    </location>
</feature>
<dbReference type="GO" id="GO:0006952">
    <property type="term" value="P:defense response"/>
    <property type="evidence" value="ECO:0007669"/>
    <property type="project" value="UniProtKB-KW"/>
</dbReference>
<dbReference type="FunFam" id="3.30.730.10:FF:000001">
    <property type="entry name" value="Ethylene-responsive transcription factor 2"/>
    <property type="match status" value="1"/>
</dbReference>
<evidence type="ECO:0000313" key="12">
    <source>
        <dbReference type="EMBL" id="KAK1350209.1"/>
    </source>
</evidence>
<evidence type="ECO:0000256" key="7">
    <source>
        <dbReference type="ARBA" id="ARBA00023163"/>
    </source>
</evidence>
<dbReference type="Gene3D" id="3.30.730.10">
    <property type="entry name" value="AP2/ERF domain"/>
    <property type="match status" value="1"/>
</dbReference>
<comment type="subcellular location">
    <subcellularLocation>
        <location evidence="1">Nucleus</location>
    </subcellularLocation>
</comment>
<reference evidence="12" key="2">
    <citation type="submission" date="2023-05" db="EMBL/GenBank/DDBJ databases">
        <authorList>
            <person name="Schelkunov M.I."/>
        </authorList>
    </citation>
    <scope>NUCLEOTIDE SEQUENCE</scope>
    <source>
        <strain evidence="12">Hsosn_3</strain>
        <tissue evidence="12">Leaf</tissue>
    </source>
</reference>
<gene>
    <name evidence="12" type="ORF">POM88_054692</name>
</gene>
<dbReference type="PANTHER" id="PTHR31657:SF73">
    <property type="entry name" value="OS02G0752800 PROTEIN"/>
    <property type="match status" value="1"/>
</dbReference>
<dbReference type="GO" id="GO:0009873">
    <property type="term" value="P:ethylene-activated signaling pathway"/>
    <property type="evidence" value="ECO:0007669"/>
    <property type="project" value="UniProtKB-KW"/>
</dbReference>
<keyword evidence="2" id="KW-0936">Ethylene signaling pathway</keyword>
<keyword evidence="4" id="KW-0805">Transcription regulation</keyword>
<evidence type="ECO:0000256" key="1">
    <source>
        <dbReference type="ARBA" id="ARBA00004123"/>
    </source>
</evidence>
<dbReference type="InterPro" id="IPR016177">
    <property type="entry name" value="DNA-bd_dom_sf"/>
</dbReference>
<evidence type="ECO:0000256" key="6">
    <source>
        <dbReference type="ARBA" id="ARBA00023159"/>
    </source>
</evidence>
<feature type="region of interest" description="Disordered" evidence="10">
    <location>
        <begin position="1"/>
        <end position="59"/>
    </location>
</feature>
<evidence type="ECO:0000256" key="10">
    <source>
        <dbReference type="SAM" id="MobiDB-lite"/>
    </source>
</evidence>
<keyword evidence="3" id="KW-0611">Plant defense</keyword>
<evidence type="ECO:0000259" key="11">
    <source>
        <dbReference type="PROSITE" id="PS51032"/>
    </source>
</evidence>
<dbReference type="CDD" id="cd00018">
    <property type="entry name" value="AP2"/>
    <property type="match status" value="1"/>
</dbReference>
<proteinExistence type="inferred from homology"/>
<dbReference type="PANTHER" id="PTHR31657">
    <property type="entry name" value="ETHYLENE-RESPONSIVE TRANSCRIPTION FACTOR ERF061"/>
    <property type="match status" value="1"/>
</dbReference>
<dbReference type="InterPro" id="IPR051758">
    <property type="entry name" value="ERF/AP2-like"/>
</dbReference>
<name>A0AAD8GN55_9APIA</name>
<dbReference type="Pfam" id="PF00847">
    <property type="entry name" value="AP2"/>
    <property type="match status" value="1"/>
</dbReference>
<keyword evidence="7" id="KW-0804">Transcription</keyword>
<reference evidence="12" key="1">
    <citation type="submission" date="2023-02" db="EMBL/GenBank/DDBJ databases">
        <title>Genome of toxic invasive species Heracleum sosnowskyi carries increased number of genes despite the absence of recent whole-genome duplications.</title>
        <authorList>
            <person name="Schelkunov M."/>
            <person name="Shtratnikova V."/>
            <person name="Makarenko M."/>
            <person name="Klepikova A."/>
            <person name="Omelchenko D."/>
            <person name="Novikova G."/>
            <person name="Obukhova E."/>
            <person name="Bogdanov V."/>
            <person name="Penin A."/>
            <person name="Logacheva M."/>
        </authorList>
    </citation>
    <scope>NUCLEOTIDE SEQUENCE</scope>
    <source>
        <strain evidence="12">Hsosn_3</strain>
        <tissue evidence="12">Leaf</tissue>
    </source>
</reference>
<keyword evidence="13" id="KW-1185">Reference proteome</keyword>
<dbReference type="SMART" id="SM00380">
    <property type="entry name" value="AP2"/>
    <property type="match status" value="1"/>
</dbReference>
<evidence type="ECO:0000256" key="2">
    <source>
        <dbReference type="ARBA" id="ARBA00022745"/>
    </source>
</evidence>
<dbReference type="EMBL" id="JAUIZM010000074">
    <property type="protein sequence ID" value="KAK1350209.1"/>
    <property type="molecule type" value="Genomic_DNA"/>
</dbReference>
<evidence type="ECO:0000256" key="9">
    <source>
        <dbReference type="ARBA" id="ARBA00024343"/>
    </source>
</evidence>
<feature type="domain" description="AP2/ERF" evidence="11">
    <location>
        <begin position="160"/>
        <end position="217"/>
    </location>
</feature>
<evidence type="ECO:0000256" key="5">
    <source>
        <dbReference type="ARBA" id="ARBA00023125"/>
    </source>
</evidence>
<keyword evidence="5" id="KW-0238">DNA-binding</keyword>
<dbReference type="AlphaFoldDB" id="A0AAD8GN55"/>
<feature type="compositionally biased region" description="Low complexity" evidence="10">
    <location>
        <begin position="288"/>
        <end position="299"/>
    </location>
</feature>
<dbReference type="GO" id="GO:0005634">
    <property type="term" value="C:nucleus"/>
    <property type="evidence" value="ECO:0007669"/>
    <property type="project" value="UniProtKB-SubCell"/>
</dbReference>
<protein>
    <submittedName>
        <fullName evidence="12">Ethylene-responsive transcription factor RAP2-4</fullName>
    </submittedName>
</protein>
<sequence length="336" mass="37175">MGEPMDFWDGSSSSSRNHFQGGELMEALEPFIKSTSPVAPSPSYYSPPPPPPYNNDTYNPHSLSFSPPPPNMLLYPSTTQGVLGNEFGSLAQAQTPQPVSCIGLNQLSPTQIHQIQDQINEQYQQQQLQWPPQRQRTLNFYNPKAIAPVLSGSPPKPGKLYRGVRQRHWGKWVAEIRLPKNRTRLWLGTFDTAEEAALAYDMAAYKLRGDSARLNFSHMSGNFGDYKPLHAAVEAKLKAICQTLAEGKSVDAINKKKPSSSKRKTHAPVAQLEEEDVVKVEGSSDTNGSVSDGSSPVSGQTFPEFAEEDPGWDMGSAQNFMLQKHPSYEIDWASIQ</sequence>
<comment type="similarity">
    <text evidence="9">Belongs to the AP2/ERF transcription factor family. ERF subfamily.</text>
</comment>
<organism evidence="12 13">
    <name type="scientific">Heracleum sosnowskyi</name>
    <dbReference type="NCBI Taxonomy" id="360622"/>
    <lineage>
        <taxon>Eukaryota</taxon>
        <taxon>Viridiplantae</taxon>
        <taxon>Streptophyta</taxon>
        <taxon>Embryophyta</taxon>
        <taxon>Tracheophyta</taxon>
        <taxon>Spermatophyta</taxon>
        <taxon>Magnoliopsida</taxon>
        <taxon>eudicotyledons</taxon>
        <taxon>Gunneridae</taxon>
        <taxon>Pentapetalae</taxon>
        <taxon>asterids</taxon>
        <taxon>campanulids</taxon>
        <taxon>Apiales</taxon>
        <taxon>Apiaceae</taxon>
        <taxon>Apioideae</taxon>
        <taxon>apioid superclade</taxon>
        <taxon>Tordylieae</taxon>
        <taxon>Tordyliinae</taxon>
        <taxon>Heracleum</taxon>
    </lineage>
</organism>
<dbReference type="PROSITE" id="PS51032">
    <property type="entry name" value="AP2_ERF"/>
    <property type="match status" value="1"/>
</dbReference>
<accession>A0AAD8GN55</accession>
<dbReference type="Proteomes" id="UP001237642">
    <property type="component" value="Unassembled WGS sequence"/>
</dbReference>
<dbReference type="PRINTS" id="PR00367">
    <property type="entry name" value="ETHRSPELEMNT"/>
</dbReference>